<feature type="active site" description="Proton acceptor" evidence="7">
    <location>
        <position position="19"/>
    </location>
</feature>
<dbReference type="AlphaFoldDB" id="A0A1F6CQH1"/>
<evidence type="ECO:0000256" key="2">
    <source>
        <dbReference type="ARBA" id="ARBA00022555"/>
    </source>
</evidence>
<reference evidence="10 11" key="1">
    <citation type="journal article" date="2016" name="Nat. Commun.">
        <title>Thousands of microbial genomes shed light on interconnected biogeochemical processes in an aquifer system.</title>
        <authorList>
            <person name="Anantharaman K."/>
            <person name="Brown C.T."/>
            <person name="Hug L.A."/>
            <person name="Sharon I."/>
            <person name="Castelle C.J."/>
            <person name="Probst A.J."/>
            <person name="Thomas B.C."/>
            <person name="Singh A."/>
            <person name="Wilkins M.J."/>
            <person name="Karaoz U."/>
            <person name="Brodie E.L."/>
            <person name="Williams K.H."/>
            <person name="Hubbard S.S."/>
            <person name="Banfield J.F."/>
        </authorList>
    </citation>
    <scope>NUCLEOTIDE SEQUENCE [LARGE SCALE GENOMIC DNA]</scope>
    <source>
        <strain evidence="11">RIFCSPLOWO2_12_FULL_64_10</strain>
    </source>
</reference>
<evidence type="ECO:0000256" key="4">
    <source>
        <dbReference type="ARBA" id="ARBA00022884"/>
    </source>
</evidence>
<dbReference type="NCBIfam" id="TIGR00447">
    <property type="entry name" value="pth"/>
    <property type="match status" value="1"/>
</dbReference>
<comment type="caution">
    <text evidence="10">The sequence shown here is derived from an EMBL/GenBank/DDBJ whole genome shotgun (WGS) entry which is preliminary data.</text>
</comment>
<organism evidence="10 11">
    <name type="scientific">Handelsmanbacteria sp. (strain RIFCSPLOWO2_12_FULL_64_10)</name>
    <dbReference type="NCBI Taxonomy" id="1817868"/>
    <lineage>
        <taxon>Bacteria</taxon>
        <taxon>Candidatus Handelsmaniibacteriota</taxon>
    </lineage>
</organism>
<dbReference type="GO" id="GO:0000049">
    <property type="term" value="F:tRNA binding"/>
    <property type="evidence" value="ECO:0007669"/>
    <property type="project" value="UniProtKB-UniRule"/>
</dbReference>
<evidence type="ECO:0000256" key="6">
    <source>
        <dbReference type="ARBA" id="ARBA00050038"/>
    </source>
</evidence>
<feature type="binding site" evidence="7">
    <location>
        <position position="65"/>
    </location>
    <ligand>
        <name>tRNA</name>
        <dbReference type="ChEBI" id="CHEBI:17843"/>
    </ligand>
</feature>
<comment type="subcellular location">
    <subcellularLocation>
        <location evidence="7">Cytoplasm</location>
    </subcellularLocation>
</comment>
<dbReference type="GO" id="GO:0005737">
    <property type="term" value="C:cytoplasm"/>
    <property type="evidence" value="ECO:0007669"/>
    <property type="project" value="UniProtKB-SubCell"/>
</dbReference>
<dbReference type="Gene3D" id="3.40.50.1470">
    <property type="entry name" value="Peptidyl-tRNA hydrolase"/>
    <property type="match status" value="1"/>
</dbReference>
<evidence type="ECO:0000256" key="7">
    <source>
        <dbReference type="HAMAP-Rule" id="MF_00083"/>
    </source>
</evidence>
<accession>A0A1F6CQH1</accession>
<keyword evidence="7" id="KW-0963">Cytoplasm</keyword>
<evidence type="ECO:0000313" key="11">
    <source>
        <dbReference type="Proteomes" id="UP000178606"/>
    </source>
</evidence>
<comment type="similarity">
    <text evidence="5 7 9">Belongs to the PTH family.</text>
</comment>
<evidence type="ECO:0000256" key="1">
    <source>
        <dbReference type="ARBA" id="ARBA00013260"/>
    </source>
</evidence>
<feature type="binding site" evidence="7">
    <location>
        <position position="14"/>
    </location>
    <ligand>
        <name>tRNA</name>
        <dbReference type="ChEBI" id="CHEBI:17843"/>
    </ligand>
</feature>
<dbReference type="PROSITE" id="PS01195">
    <property type="entry name" value="PEPT_TRNA_HYDROL_1"/>
    <property type="match status" value="1"/>
</dbReference>
<name>A0A1F6CQH1_HANXR</name>
<evidence type="ECO:0000313" key="10">
    <source>
        <dbReference type="EMBL" id="OGG51429.1"/>
    </source>
</evidence>
<evidence type="ECO:0000256" key="3">
    <source>
        <dbReference type="ARBA" id="ARBA00022801"/>
    </source>
</evidence>
<sequence length="189" mass="20531">MRAVVGLGNPGARYAATRHNLGFLVVDAFAEAFRPVWSSDASYLYAVVESEGQEVALVKPATFMNSSGVAVREALSRFDAPPEDLLVIVDDIQLPLGRIRIRRKGSDGGHNGLLSIIEYLGTSAFPRLRLGIGAPPEGEEMIDYVLGVFASHEREAVSEMVGRATDALRVVLREGIEKAMNEFNKEVSD</sequence>
<keyword evidence="2 7" id="KW-0820">tRNA-binding</keyword>
<keyword evidence="4 7" id="KW-0694">RNA-binding</keyword>
<comment type="subunit">
    <text evidence="7">Monomer.</text>
</comment>
<keyword evidence="3 7" id="KW-0378">Hydrolase</keyword>
<feature type="binding site" evidence="7">
    <location>
        <position position="111"/>
    </location>
    <ligand>
        <name>tRNA</name>
        <dbReference type="ChEBI" id="CHEBI:17843"/>
    </ligand>
</feature>
<evidence type="ECO:0000256" key="5">
    <source>
        <dbReference type="ARBA" id="ARBA00038063"/>
    </source>
</evidence>
<comment type="function">
    <text evidence="7">Catalyzes the release of premature peptidyl moieties from peptidyl-tRNA molecules trapped in stalled 50S ribosomal subunits, and thus maintains levels of free tRNAs and 50S ribosomes.</text>
</comment>
<proteinExistence type="inferred from homology"/>
<comment type="catalytic activity">
    <reaction evidence="7 8">
        <text>an N-acyl-L-alpha-aminoacyl-tRNA + H2O = an N-acyl-L-amino acid + a tRNA + H(+)</text>
        <dbReference type="Rhea" id="RHEA:54448"/>
        <dbReference type="Rhea" id="RHEA-COMP:10123"/>
        <dbReference type="Rhea" id="RHEA-COMP:13883"/>
        <dbReference type="ChEBI" id="CHEBI:15377"/>
        <dbReference type="ChEBI" id="CHEBI:15378"/>
        <dbReference type="ChEBI" id="CHEBI:59874"/>
        <dbReference type="ChEBI" id="CHEBI:78442"/>
        <dbReference type="ChEBI" id="CHEBI:138191"/>
        <dbReference type="EC" id="3.1.1.29"/>
    </reaction>
</comment>
<dbReference type="HAMAP" id="MF_00083">
    <property type="entry name" value="Pept_tRNA_hydro_bact"/>
    <property type="match status" value="1"/>
</dbReference>
<feature type="site" description="Discriminates between blocked and unblocked aminoacyl-tRNA" evidence="7">
    <location>
        <position position="9"/>
    </location>
</feature>
<dbReference type="GO" id="GO:0004045">
    <property type="term" value="F:peptidyl-tRNA hydrolase activity"/>
    <property type="evidence" value="ECO:0007669"/>
    <property type="project" value="UniProtKB-UniRule"/>
</dbReference>
<dbReference type="InterPro" id="IPR001328">
    <property type="entry name" value="Pept_tRNA_hydro"/>
</dbReference>
<gene>
    <name evidence="7" type="primary">pth</name>
    <name evidence="10" type="ORF">A3F84_26640</name>
</gene>
<dbReference type="GO" id="GO:0006515">
    <property type="term" value="P:protein quality control for misfolded or incompletely synthesized proteins"/>
    <property type="evidence" value="ECO:0007669"/>
    <property type="project" value="UniProtKB-UniRule"/>
</dbReference>
<dbReference type="Pfam" id="PF01195">
    <property type="entry name" value="Pept_tRNA_hydro"/>
    <property type="match status" value="1"/>
</dbReference>
<comment type="function">
    <text evidence="7">Hydrolyzes ribosome-free peptidyl-tRNAs (with 1 or more amino acids incorporated), which drop off the ribosome during protein synthesis, or as a result of ribosome stalling.</text>
</comment>
<dbReference type="InterPro" id="IPR036416">
    <property type="entry name" value="Pept_tRNA_hydro_sf"/>
</dbReference>
<evidence type="ECO:0000256" key="9">
    <source>
        <dbReference type="RuleBase" id="RU004320"/>
    </source>
</evidence>
<dbReference type="PANTHER" id="PTHR17224:SF1">
    <property type="entry name" value="PEPTIDYL-TRNA HYDROLASE"/>
    <property type="match status" value="1"/>
</dbReference>
<protein>
    <recommendedName>
        <fullName evidence="6 7">Peptidyl-tRNA hydrolase</fullName>
        <shortName evidence="7">Pth</shortName>
        <ecNumber evidence="1 7">3.1.1.29</ecNumber>
    </recommendedName>
</protein>
<dbReference type="CDD" id="cd00462">
    <property type="entry name" value="PTH"/>
    <property type="match status" value="1"/>
</dbReference>
<dbReference type="InterPro" id="IPR018171">
    <property type="entry name" value="Pept_tRNA_hydro_CS"/>
</dbReference>
<dbReference type="GO" id="GO:0072344">
    <property type="term" value="P:rescue of stalled ribosome"/>
    <property type="evidence" value="ECO:0007669"/>
    <property type="project" value="UniProtKB-UniRule"/>
</dbReference>
<dbReference type="Proteomes" id="UP000178606">
    <property type="component" value="Unassembled WGS sequence"/>
</dbReference>
<evidence type="ECO:0000256" key="8">
    <source>
        <dbReference type="RuleBase" id="RU000673"/>
    </source>
</evidence>
<feature type="site" description="Stabilizes the basic form of H active site to accept a proton" evidence="7">
    <location>
        <position position="90"/>
    </location>
</feature>
<dbReference type="PANTHER" id="PTHR17224">
    <property type="entry name" value="PEPTIDYL-TRNA HYDROLASE"/>
    <property type="match status" value="1"/>
</dbReference>
<dbReference type="EMBL" id="MFKF01000184">
    <property type="protein sequence ID" value="OGG51429.1"/>
    <property type="molecule type" value="Genomic_DNA"/>
</dbReference>
<feature type="binding site" evidence="7">
    <location>
        <position position="63"/>
    </location>
    <ligand>
        <name>tRNA</name>
        <dbReference type="ChEBI" id="CHEBI:17843"/>
    </ligand>
</feature>
<dbReference type="SUPFAM" id="SSF53178">
    <property type="entry name" value="Peptidyl-tRNA hydrolase-like"/>
    <property type="match status" value="1"/>
</dbReference>
<dbReference type="EC" id="3.1.1.29" evidence="1 7"/>
<dbReference type="FunFam" id="3.40.50.1470:FF:000001">
    <property type="entry name" value="Peptidyl-tRNA hydrolase"/>
    <property type="match status" value="1"/>
</dbReference>